<feature type="transmembrane region" description="Helical" evidence="1">
    <location>
        <begin position="95"/>
        <end position="114"/>
    </location>
</feature>
<evidence type="ECO:0000256" key="1">
    <source>
        <dbReference type="SAM" id="Phobius"/>
    </source>
</evidence>
<accession>A0AAD2DYH7</accession>
<gene>
    <name evidence="2" type="ORF">FPE_LOCUS15455</name>
</gene>
<keyword evidence="1" id="KW-1133">Transmembrane helix</keyword>
<reference evidence="2" key="1">
    <citation type="submission" date="2023-05" db="EMBL/GenBank/DDBJ databases">
        <authorList>
            <person name="Huff M."/>
        </authorList>
    </citation>
    <scope>NUCLEOTIDE SEQUENCE</scope>
</reference>
<organism evidence="2 3">
    <name type="scientific">Fraxinus pennsylvanica</name>
    <dbReference type="NCBI Taxonomy" id="56036"/>
    <lineage>
        <taxon>Eukaryota</taxon>
        <taxon>Viridiplantae</taxon>
        <taxon>Streptophyta</taxon>
        <taxon>Embryophyta</taxon>
        <taxon>Tracheophyta</taxon>
        <taxon>Spermatophyta</taxon>
        <taxon>Magnoliopsida</taxon>
        <taxon>eudicotyledons</taxon>
        <taxon>Gunneridae</taxon>
        <taxon>Pentapetalae</taxon>
        <taxon>asterids</taxon>
        <taxon>lamiids</taxon>
        <taxon>Lamiales</taxon>
        <taxon>Oleaceae</taxon>
        <taxon>Oleeae</taxon>
        <taxon>Fraxinus</taxon>
    </lineage>
</organism>
<dbReference type="AlphaFoldDB" id="A0AAD2DYH7"/>
<evidence type="ECO:0000313" key="2">
    <source>
        <dbReference type="EMBL" id="CAI9768025.1"/>
    </source>
</evidence>
<sequence>MPKDTEKYLLSCGIRNALYSIRASDLTGDLFGTLVPCPFPQHPSARGEPSSETLTKKWSQEVAWSDYGTPTAEANFSRFDFGDEWTDRRGLGIRFLLILVMGYLSITTLAYDSSAFNLDWYRAILNHILGNFLVNLVII</sequence>
<evidence type="ECO:0000313" key="3">
    <source>
        <dbReference type="Proteomes" id="UP000834106"/>
    </source>
</evidence>
<keyword evidence="3" id="KW-1185">Reference proteome</keyword>
<dbReference type="EMBL" id="OU503044">
    <property type="protein sequence ID" value="CAI9768025.1"/>
    <property type="molecule type" value="Genomic_DNA"/>
</dbReference>
<name>A0AAD2DYH7_9LAMI</name>
<proteinExistence type="predicted"/>
<dbReference type="Proteomes" id="UP000834106">
    <property type="component" value="Chromosome 9"/>
</dbReference>
<protein>
    <submittedName>
        <fullName evidence="2">Uncharacterized protein</fullName>
    </submittedName>
</protein>
<keyword evidence="1" id="KW-0812">Transmembrane</keyword>
<feature type="transmembrane region" description="Helical" evidence="1">
    <location>
        <begin position="120"/>
        <end position="138"/>
    </location>
</feature>
<keyword evidence="1" id="KW-0472">Membrane</keyword>